<name>A0A109UW89_9SACH</name>
<comment type="function">
    <text evidence="1">Required for the assembly of cytochrome c oxidase.</text>
</comment>
<comment type="subcellular location">
    <subcellularLocation>
        <location evidence="2">Mitochondrion intermembrane space</location>
    </subcellularLocation>
</comment>
<dbReference type="GeneID" id="28722930"/>
<dbReference type="EMBL" id="CP014243">
    <property type="protein sequence ID" value="AMD19716.1"/>
    <property type="molecule type" value="Genomic_DNA"/>
</dbReference>
<dbReference type="Proteomes" id="UP000243052">
    <property type="component" value="Chromosome iii"/>
</dbReference>
<dbReference type="SUPFAM" id="SSF47072">
    <property type="entry name" value="Cysteine alpha-hairpin motif"/>
    <property type="match status" value="1"/>
</dbReference>
<protein>
    <recommendedName>
        <fullName evidence="6">Cytochrome c oxidase-assembly factor COX23, mitochondrial</fullName>
    </recommendedName>
</protein>
<keyword evidence="3" id="KW-0496">Mitochondrion</keyword>
<dbReference type="STRING" id="45286.A0A109UW89"/>
<organism evidence="8 9">
    <name type="scientific">Eremothecium sinecaudum</name>
    <dbReference type="NCBI Taxonomy" id="45286"/>
    <lineage>
        <taxon>Eukaryota</taxon>
        <taxon>Fungi</taxon>
        <taxon>Dikarya</taxon>
        <taxon>Ascomycota</taxon>
        <taxon>Saccharomycotina</taxon>
        <taxon>Saccharomycetes</taxon>
        <taxon>Saccharomycetales</taxon>
        <taxon>Saccharomycetaceae</taxon>
        <taxon>Eremothecium</taxon>
    </lineage>
</organism>
<evidence type="ECO:0000256" key="5">
    <source>
        <dbReference type="ARBA" id="ARBA00038264"/>
    </source>
</evidence>
<dbReference type="PANTHER" id="PTHR46811">
    <property type="entry name" value="COILED-COIL-HELIX-COILED-COIL-HELIX DOMAIN-CONTAINING PROTEIN 7"/>
    <property type="match status" value="1"/>
</dbReference>
<gene>
    <name evidence="8" type="ORF">AW171_hschr31566</name>
</gene>
<evidence type="ECO:0000313" key="9">
    <source>
        <dbReference type="Proteomes" id="UP000243052"/>
    </source>
</evidence>
<dbReference type="GO" id="GO:0005758">
    <property type="term" value="C:mitochondrial intermembrane space"/>
    <property type="evidence" value="ECO:0007669"/>
    <property type="project" value="UniProtKB-SubCell"/>
</dbReference>
<dbReference type="GO" id="GO:0033108">
    <property type="term" value="P:mitochondrial respiratory chain complex assembly"/>
    <property type="evidence" value="ECO:0007669"/>
    <property type="project" value="TreeGrafter"/>
</dbReference>
<evidence type="ECO:0000256" key="7">
    <source>
        <dbReference type="SAM" id="MobiDB-lite"/>
    </source>
</evidence>
<dbReference type="InterPro" id="IPR009069">
    <property type="entry name" value="Cys_alpha_HP_mot_SF"/>
</dbReference>
<comment type="similarity">
    <text evidence="5">Belongs to the COX23 family.</text>
</comment>
<evidence type="ECO:0000256" key="6">
    <source>
        <dbReference type="ARBA" id="ARBA00041104"/>
    </source>
</evidence>
<evidence type="ECO:0000256" key="4">
    <source>
        <dbReference type="ARBA" id="ARBA00023157"/>
    </source>
</evidence>
<keyword evidence="4" id="KW-1015">Disulfide bond</keyword>
<evidence type="ECO:0000256" key="3">
    <source>
        <dbReference type="ARBA" id="ARBA00023128"/>
    </source>
</evidence>
<sequence>MTAQDSQPPKKETNDKESSKITLDSSKIDPKPINFTPDLNDTSSYKFYPDDPESPLNRFSFVDKGASRYYDPCQESAQMSIKCLERNNYDRKLCYAYFDAYRECKKQWLKSRREDRSKWQ</sequence>
<proteinExistence type="inferred from homology"/>
<dbReference type="AlphaFoldDB" id="A0A109UW89"/>
<dbReference type="PROSITE" id="PS51808">
    <property type="entry name" value="CHCH"/>
    <property type="match status" value="1"/>
</dbReference>
<evidence type="ECO:0000313" key="8">
    <source>
        <dbReference type="EMBL" id="AMD19716.1"/>
    </source>
</evidence>
<feature type="compositionally biased region" description="Basic and acidic residues" evidence="7">
    <location>
        <begin position="8"/>
        <end position="19"/>
    </location>
</feature>
<evidence type="ECO:0000256" key="1">
    <source>
        <dbReference type="ARBA" id="ARBA00003875"/>
    </source>
</evidence>
<dbReference type="InterPro" id="IPR051040">
    <property type="entry name" value="COX23"/>
</dbReference>
<feature type="region of interest" description="Disordered" evidence="7">
    <location>
        <begin position="1"/>
        <end position="49"/>
    </location>
</feature>
<dbReference type="RefSeq" id="XP_017986712.1">
    <property type="nucleotide sequence ID" value="XM_018131400.1"/>
</dbReference>
<accession>A0A109UW89</accession>
<dbReference type="Gene3D" id="1.10.287.1130">
    <property type="entry name" value="CytochromE C oxidase copper chaperone"/>
    <property type="match status" value="1"/>
</dbReference>
<dbReference type="PANTHER" id="PTHR46811:SF1">
    <property type="entry name" value="COILED-COIL-HELIX-COILED-COIL-HELIX DOMAIN-CONTAINING PROTEIN 7"/>
    <property type="match status" value="1"/>
</dbReference>
<keyword evidence="9" id="KW-1185">Reference proteome</keyword>
<reference evidence="8 9" key="1">
    <citation type="submission" date="2016-01" db="EMBL/GenBank/DDBJ databases">
        <title>Genome sequence of the yeast Holleya sinecauda.</title>
        <authorList>
            <person name="Dietrich F.S."/>
        </authorList>
    </citation>
    <scope>NUCLEOTIDE SEQUENCE [LARGE SCALE GENOMIC DNA]</scope>
    <source>
        <strain evidence="8 9">ATCC 58844</strain>
    </source>
</reference>
<dbReference type="OrthoDB" id="9971592at2759"/>
<evidence type="ECO:0000256" key="2">
    <source>
        <dbReference type="ARBA" id="ARBA00004569"/>
    </source>
</evidence>